<proteinExistence type="predicted"/>
<comment type="caution">
    <text evidence="1">The sequence shown here is derived from an EMBL/GenBank/DDBJ whole genome shotgun (WGS) entry which is preliminary data.</text>
</comment>
<evidence type="ECO:0000313" key="1">
    <source>
        <dbReference type="EMBL" id="KAK7324165.1"/>
    </source>
</evidence>
<gene>
    <name evidence="1" type="ORF">VNO77_27688</name>
</gene>
<sequence>MGVVSHVKLDCKPCCSYLFLAIPRRLSGNIGYGGVIRSPCEYKYKKRGWLLPVYLVLQNRMAGTPLAAANTLVPRLDPPRDKASISACNRRRRLEPPLIGKFLLGIYQQWWDLFRFWGYPDNTSLFQYFRRVQQDSFARTYWLLVTKLSGRAQSTLLVSSSRTRMYHLAWSRVSNLTLIDSYVNGQHLAIPLLPSESTGKSIGSMEAQK</sequence>
<protein>
    <submittedName>
        <fullName evidence="1">Uncharacterized protein</fullName>
    </submittedName>
</protein>
<dbReference type="Proteomes" id="UP001367508">
    <property type="component" value="Unassembled WGS sequence"/>
</dbReference>
<name>A0AAN9KUG9_CANGL</name>
<dbReference type="EMBL" id="JAYMYQ010000006">
    <property type="protein sequence ID" value="KAK7324165.1"/>
    <property type="molecule type" value="Genomic_DNA"/>
</dbReference>
<reference evidence="1 2" key="1">
    <citation type="submission" date="2024-01" db="EMBL/GenBank/DDBJ databases">
        <title>The genomes of 5 underutilized Papilionoideae crops provide insights into root nodulation and disease resistanc.</title>
        <authorList>
            <person name="Jiang F."/>
        </authorList>
    </citation>
    <scope>NUCLEOTIDE SEQUENCE [LARGE SCALE GENOMIC DNA]</scope>
    <source>
        <strain evidence="1">LVBAO_FW01</strain>
        <tissue evidence="1">Leaves</tissue>
    </source>
</reference>
<keyword evidence="2" id="KW-1185">Reference proteome</keyword>
<accession>A0AAN9KUG9</accession>
<organism evidence="1 2">
    <name type="scientific">Canavalia gladiata</name>
    <name type="common">Sword bean</name>
    <name type="synonym">Dolichos gladiatus</name>
    <dbReference type="NCBI Taxonomy" id="3824"/>
    <lineage>
        <taxon>Eukaryota</taxon>
        <taxon>Viridiplantae</taxon>
        <taxon>Streptophyta</taxon>
        <taxon>Embryophyta</taxon>
        <taxon>Tracheophyta</taxon>
        <taxon>Spermatophyta</taxon>
        <taxon>Magnoliopsida</taxon>
        <taxon>eudicotyledons</taxon>
        <taxon>Gunneridae</taxon>
        <taxon>Pentapetalae</taxon>
        <taxon>rosids</taxon>
        <taxon>fabids</taxon>
        <taxon>Fabales</taxon>
        <taxon>Fabaceae</taxon>
        <taxon>Papilionoideae</taxon>
        <taxon>50 kb inversion clade</taxon>
        <taxon>NPAAA clade</taxon>
        <taxon>indigoferoid/millettioid clade</taxon>
        <taxon>Phaseoleae</taxon>
        <taxon>Canavalia</taxon>
    </lineage>
</organism>
<dbReference type="AlphaFoldDB" id="A0AAN9KUG9"/>
<evidence type="ECO:0000313" key="2">
    <source>
        <dbReference type="Proteomes" id="UP001367508"/>
    </source>
</evidence>